<evidence type="ECO:0000313" key="2">
    <source>
        <dbReference type="Proteomes" id="UP000008192"/>
    </source>
</evidence>
<dbReference type="EMBL" id="CP002376">
    <property type="protein sequence ID" value="AEZ59327.1"/>
    <property type="molecule type" value="Genomic_DNA"/>
</dbReference>
<proteinExistence type="predicted"/>
<gene>
    <name evidence="1" type="ordered locus">TPEGAU_0073a</name>
</gene>
<dbReference type="AlphaFoldDB" id="A0AAU8PG71"/>
<name>A0AAU8PG71_TREPG</name>
<dbReference type="KEGG" id="tpg:TPEGAU_0073a"/>
<reference evidence="2" key="1">
    <citation type="journal article" date="2012" name="PLoS Negl. Trop. Dis.">
        <title>Whole genome sequences of three Treponema pallidum ssp. pertenue strains: yaws and syphilis treponemes differ in less than 0.2% of the genome sequence.</title>
        <authorList>
            <person name="Cejkova D."/>
            <person name="Zobanikova M."/>
            <person name="Chen L."/>
            <person name="Pospisilova P."/>
            <person name="Strouhal M."/>
            <person name="Qin X."/>
            <person name="Mikalova L."/>
            <person name="Norris S.J."/>
            <person name="Muzny D.M."/>
            <person name="Gibbs R.A."/>
            <person name="Fulton L.L."/>
            <person name="Sodergren E."/>
            <person name="Weinstock G.M."/>
            <person name="Smajs D."/>
        </authorList>
    </citation>
    <scope>NUCLEOTIDE SEQUENCE [LARGE SCALE GENOMIC DNA]</scope>
    <source>
        <strain evidence="2">Gauthier</strain>
    </source>
</reference>
<organism evidence="1 2">
    <name type="scientific">Treponema pallidum subsp. pertenue (strain Gauthier)</name>
    <dbReference type="NCBI Taxonomy" id="491080"/>
    <lineage>
        <taxon>Bacteria</taxon>
        <taxon>Pseudomonadati</taxon>
        <taxon>Spirochaetota</taxon>
        <taxon>Spirochaetia</taxon>
        <taxon>Spirochaetales</taxon>
        <taxon>Treponemataceae</taxon>
        <taxon>Treponema</taxon>
    </lineage>
</organism>
<dbReference type="Proteomes" id="UP000008192">
    <property type="component" value="Chromosome"/>
</dbReference>
<sequence>MSTYSLLPLQPNGADSRTLFSPLSTKTYTAPTRVCILAQGKLCISRVLSKAYTACTVCPCVIHK</sequence>
<protein>
    <submittedName>
        <fullName evidence="1">Uncharacterized protein</fullName>
    </submittedName>
</protein>
<evidence type="ECO:0000313" key="1">
    <source>
        <dbReference type="EMBL" id="AEZ59327.1"/>
    </source>
</evidence>
<accession>A0AAU8PG71</accession>